<evidence type="ECO:0000313" key="3">
    <source>
        <dbReference type="Proteomes" id="UP000199118"/>
    </source>
</evidence>
<dbReference type="Proteomes" id="UP000199118">
    <property type="component" value="Unassembled WGS sequence"/>
</dbReference>
<reference evidence="2 3" key="1">
    <citation type="submission" date="2016-10" db="EMBL/GenBank/DDBJ databases">
        <authorList>
            <person name="de Groot N.N."/>
        </authorList>
    </citation>
    <scope>NUCLEOTIDE SEQUENCE [LARGE SCALE GENOMIC DNA]</scope>
    <source>
        <strain evidence="2 3">DSM 17890</strain>
    </source>
</reference>
<gene>
    <name evidence="2" type="ORF">SAMN05444336_101273</name>
</gene>
<keyword evidence="3" id="KW-1185">Reference proteome</keyword>
<proteinExistence type="predicted"/>
<evidence type="ECO:0000313" key="2">
    <source>
        <dbReference type="EMBL" id="SDW15839.1"/>
    </source>
</evidence>
<organism evidence="2 3">
    <name type="scientific">Albimonas donghaensis</name>
    <dbReference type="NCBI Taxonomy" id="356660"/>
    <lineage>
        <taxon>Bacteria</taxon>
        <taxon>Pseudomonadati</taxon>
        <taxon>Pseudomonadota</taxon>
        <taxon>Alphaproteobacteria</taxon>
        <taxon>Rhodobacterales</taxon>
        <taxon>Paracoccaceae</taxon>
        <taxon>Albimonas</taxon>
    </lineage>
</organism>
<feature type="compositionally biased region" description="Basic and acidic residues" evidence="1">
    <location>
        <begin position="1"/>
        <end position="15"/>
    </location>
</feature>
<dbReference type="EMBL" id="FNMZ01000001">
    <property type="protein sequence ID" value="SDW15839.1"/>
    <property type="molecule type" value="Genomic_DNA"/>
</dbReference>
<dbReference type="RefSeq" id="WP_092679343.1">
    <property type="nucleotide sequence ID" value="NZ_FNMZ01000001.1"/>
</dbReference>
<dbReference type="STRING" id="356660.SAMN05444336_101273"/>
<name>A0A1H2RAZ2_9RHOB</name>
<feature type="region of interest" description="Disordered" evidence="1">
    <location>
        <begin position="1"/>
        <end position="26"/>
    </location>
</feature>
<sequence length="73" mass="7815">MRIETRIRRAEEAPPKARGRAGVGHPGAARVILKEGRDHIAEARRSLADMTAAVDAAEAAITAELRAMDAKGR</sequence>
<protein>
    <submittedName>
        <fullName evidence="2">Uncharacterized protein</fullName>
    </submittedName>
</protein>
<accession>A0A1H2RAZ2</accession>
<evidence type="ECO:0000256" key="1">
    <source>
        <dbReference type="SAM" id="MobiDB-lite"/>
    </source>
</evidence>
<dbReference type="AlphaFoldDB" id="A0A1H2RAZ2"/>